<protein>
    <submittedName>
        <fullName evidence="2">YbaB/EbfC family nucleoid-associated protein</fullName>
    </submittedName>
</protein>
<feature type="region of interest" description="Disordered" evidence="1">
    <location>
        <begin position="111"/>
        <end position="165"/>
    </location>
</feature>
<dbReference type="Pfam" id="PF02575">
    <property type="entry name" value="YbaB_DNA_bd"/>
    <property type="match status" value="1"/>
</dbReference>
<name>A0ABS6BDX9_9NOCA</name>
<feature type="compositionally biased region" description="Pro residues" evidence="1">
    <location>
        <begin position="124"/>
        <end position="135"/>
    </location>
</feature>
<keyword evidence="3" id="KW-1185">Reference proteome</keyword>
<evidence type="ECO:0000256" key="1">
    <source>
        <dbReference type="SAM" id="MobiDB-lite"/>
    </source>
</evidence>
<proteinExistence type="predicted"/>
<dbReference type="InterPro" id="IPR036894">
    <property type="entry name" value="YbaB-like_sf"/>
</dbReference>
<dbReference type="EMBL" id="JAHKNI010000021">
    <property type="protein sequence ID" value="MBU3067438.1"/>
    <property type="molecule type" value="Genomic_DNA"/>
</dbReference>
<dbReference type="SUPFAM" id="SSF82607">
    <property type="entry name" value="YbaB-like"/>
    <property type="match status" value="1"/>
</dbReference>
<feature type="compositionally biased region" description="Basic and acidic residues" evidence="1">
    <location>
        <begin position="152"/>
        <end position="165"/>
    </location>
</feature>
<gene>
    <name evidence="2" type="ORF">KO481_38685</name>
</gene>
<dbReference type="InterPro" id="IPR004401">
    <property type="entry name" value="YbaB/EbfC"/>
</dbReference>
<dbReference type="Proteomes" id="UP000733379">
    <property type="component" value="Unassembled WGS sequence"/>
</dbReference>
<accession>A0ABS6BDX9</accession>
<sequence length="165" mass="18019">MSNERLMADAAMMMEALTKQMSGIAAVQRDRALLTATVTACDKRISVTVNADGILIATKFAEDIGDLSYEEIAAAMTEAVQAAARKAQKQTQELMEPLRQEKARLPKLSELLEGAPDLGEMMPTAPPASLAPPASPERQREEAPDMVYGDVEDIRQRSFINDPDR</sequence>
<evidence type="ECO:0000313" key="3">
    <source>
        <dbReference type="Proteomes" id="UP000733379"/>
    </source>
</evidence>
<dbReference type="RefSeq" id="WP_215923514.1">
    <property type="nucleotide sequence ID" value="NZ_JAHKNI010000021.1"/>
</dbReference>
<dbReference type="Gene3D" id="3.30.1310.10">
    <property type="entry name" value="Nucleoid-associated protein YbaB-like domain"/>
    <property type="match status" value="1"/>
</dbReference>
<organism evidence="2 3">
    <name type="scientific">Nocardia albiluteola</name>
    <dbReference type="NCBI Taxonomy" id="2842303"/>
    <lineage>
        <taxon>Bacteria</taxon>
        <taxon>Bacillati</taxon>
        <taxon>Actinomycetota</taxon>
        <taxon>Actinomycetes</taxon>
        <taxon>Mycobacteriales</taxon>
        <taxon>Nocardiaceae</taxon>
        <taxon>Nocardia</taxon>
    </lineage>
</organism>
<comment type="caution">
    <text evidence="2">The sequence shown here is derived from an EMBL/GenBank/DDBJ whole genome shotgun (WGS) entry which is preliminary data.</text>
</comment>
<reference evidence="2 3" key="1">
    <citation type="submission" date="2021-06" db="EMBL/GenBank/DDBJ databases">
        <title>Actinomycetes sequencing.</title>
        <authorList>
            <person name="Shan Q."/>
        </authorList>
    </citation>
    <scope>NUCLEOTIDE SEQUENCE [LARGE SCALE GENOMIC DNA]</scope>
    <source>
        <strain evidence="2 3">NEAU-G5</strain>
    </source>
</reference>
<evidence type="ECO:0000313" key="2">
    <source>
        <dbReference type="EMBL" id="MBU3067438.1"/>
    </source>
</evidence>